<keyword evidence="8" id="KW-1185">Reference proteome</keyword>
<dbReference type="InterPro" id="IPR050206">
    <property type="entry name" value="FtsK/SpoIIIE/SftA"/>
</dbReference>
<feature type="transmembrane region" description="Helical" evidence="5">
    <location>
        <begin position="33"/>
        <end position="51"/>
    </location>
</feature>
<dbReference type="PROSITE" id="PS50901">
    <property type="entry name" value="FTSK"/>
    <property type="match status" value="1"/>
</dbReference>
<sequence>MSLSSHPPPSPTGSLTGSLTVPAIPQRPERAPFPLIASVAPVVAACAIWLLTGSPFVLLFAALGPVVAVAGMLDGRRHNRKTVRRASARFSRQLAALGEQLELRHAEERRVAGQLTPSALDIAAGGEDAGRWQGSEPGLVSVGRGPTPSAVRLDAGALDRDPGDLDPAGWAALSAVRELCDRAETVQNAPVPIPLSGGLGVIGPAALARPVVRGLLLQFLRTAHPGSVALRLPLGEEWAWAGALQRSAPDAPGSVRLLLVDRADVLPQPATAADKSAGAPAIAPVENGQVNDGPAEDNPAGAGEPLLAVAGSLEALPPGCQSILRVESARSALLLRARGGVVSVQLVPELLGRQQAAVVAARLAEAAQTAGLVRTTGRLPQLVRLHTLERFGWHGAGLSCVLGVSQHGPIELDLVANGPHALIGGTTGSGKSELLVSWVLSLAAAYPPDELAVLLVDFKGGSAFGELARLPHCVGLLTDLDEAEAARALASLQAELRHRERTLRAVRAREIDDPAVRGQLPRLVIVVDEFAAMLGSAPELHAVFVDIAARGRSLGMHLILCTQRPAGVVRDALLANCTLRVSLRVNNREDSRATIGTDAAALLPPAKPGRAIVAAGDGRLIEFQSAISRSEELERAGGLVPGAEELAAAGVRRPWLPPLPERLSLAEVAGLLLDPEREPDSGAVLAAGQSAVHSFTLGIVDEPALQRRRRARWTPAEDGPLLILGAARSGRSAVLGALGAQAPAGGWAVQRCGAEDPEGYWDALVGAAAPQPGSTPRPGAPFVGSGRRLLLFDDWDAVLARWPVEYQAEASELLGIALRDGQRTGCAIVLAARGVSGAVQTHRALFDATLLLRQAEKGEHLRAGGLAATWRQSAPAGRGEWRGLEVQCARAGESTVGLSAADSPAHDPVLQLEDGVLLVLSGAPARALSALQEGAASAGYPSGSVVELRELDLLTAGPPDGVRVIVGDPDGWQARWGLFSELRPRSRLLLHECRLSEFRTLARLRELPPLLTPAGGNARGILIEADGRPQRVRIG</sequence>
<organism evidence="7 8">
    <name type="scientific">Microterricola viridarii</name>
    <dbReference type="NCBI Taxonomy" id="412690"/>
    <lineage>
        <taxon>Bacteria</taxon>
        <taxon>Bacillati</taxon>
        <taxon>Actinomycetota</taxon>
        <taxon>Actinomycetes</taxon>
        <taxon>Micrococcales</taxon>
        <taxon>Microbacteriaceae</taxon>
        <taxon>Microterricola</taxon>
    </lineage>
</organism>
<reference evidence="7 8" key="1">
    <citation type="journal article" date="2016" name="J. Biotechnol.">
        <title>First complete genome sequence of a species in the genus Microterricola, an extremophilic cold active enzyme producing bacterial strain ERGS5:02 isolated from Sikkim Himalaya.</title>
        <authorList>
            <person name="Himanshu"/>
            <person name="Swarnkar M.K."/>
            <person name="Singh D."/>
            <person name="Kumar R."/>
        </authorList>
    </citation>
    <scope>NUCLEOTIDE SEQUENCE [LARGE SCALE GENOMIC DNA]</scope>
    <source>
        <strain evidence="7 8">ERGS5:02</strain>
    </source>
</reference>
<evidence type="ECO:0000256" key="1">
    <source>
        <dbReference type="ARBA" id="ARBA00022741"/>
    </source>
</evidence>
<dbReference type="GO" id="GO:0003677">
    <property type="term" value="F:DNA binding"/>
    <property type="evidence" value="ECO:0007669"/>
    <property type="project" value="InterPro"/>
</dbReference>
<dbReference type="EMBL" id="CP014145">
    <property type="protein sequence ID" value="AMB57982.1"/>
    <property type="molecule type" value="Genomic_DNA"/>
</dbReference>
<dbReference type="InterPro" id="IPR027417">
    <property type="entry name" value="P-loop_NTPase"/>
</dbReference>
<keyword evidence="5" id="KW-0812">Transmembrane</keyword>
<dbReference type="CDD" id="cd01127">
    <property type="entry name" value="TrwB_TraG_TraD_VirD4"/>
    <property type="match status" value="1"/>
</dbReference>
<evidence type="ECO:0000256" key="3">
    <source>
        <dbReference type="PROSITE-ProRule" id="PRU00289"/>
    </source>
</evidence>
<feature type="region of interest" description="Disordered" evidence="4">
    <location>
        <begin position="271"/>
        <end position="303"/>
    </location>
</feature>
<keyword evidence="5" id="KW-1133">Transmembrane helix</keyword>
<dbReference type="InterPro" id="IPR002543">
    <property type="entry name" value="FtsK_dom"/>
</dbReference>
<feature type="transmembrane region" description="Helical" evidence="5">
    <location>
        <begin position="57"/>
        <end position="75"/>
    </location>
</feature>
<evidence type="ECO:0000256" key="5">
    <source>
        <dbReference type="SAM" id="Phobius"/>
    </source>
</evidence>
<feature type="compositionally biased region" description="Pro residues" evidence="4">
    <location>
        <begin position="1"/>
        <end position="11"/>
    </location>
</feature>
<evidence type="ECO:0000313" key="8">
    <source>
        <dbReference type="Proteomes" id="UP000058305"/>
    </source>
</evidence>
<proteinExistence type="predicted"/>
<dbReference type="Gene3D" id="3.40.50.300">
    <property type="entry name" value="P-loop containing nucleotide triphosphate hydrolases"/>
    <property type="match status" value="2"/>
</dbReference>
<dbReference type="PANTHER" id="PTHR22683:SF1">
    <property type="entry name" value="TYPE VII SECRETION SYSTEM PROTEIN ESSC"/>
    <property type="match status" value="1"/>
</dbReference>
<evidence type="ECO:0000256" key="4">
    <source>
        <dbReference type="SAM" id="MobiDB-lite"/>
    </source>
</evidence>
<dbReference type="AlphaFoldDB" id="A0A0Y0MU27"/>
<evidence type="ECO:0000313" key="7">
    <source>
        <dbReference type="EMBL" id="AMB57982.1"/>
    </source>
</evidence>
<accession>A0A0Y0MU27</accession>
<feature type="region of interest" description="Disordered" evidence="4">
    <location>
        <begin position="1"/>
        <end position="22"/>
    </location>
</feature>
<dbReference type="OrthoDB" id="9807790at2"/>
<name>A0A0Y0MU27_9MICO</name>
<keyword evidence="1 3" id="KW-0547">Nucleotide-binding</keyword>
<keyword evidence="5" id="KW-0472">Membrane</keyword>
<dbReference type="RefSeq" id="WP_067226522.1">
    <property type="nucleotide sequence ID" value="NZ_CP014145.1"/>
</dbReference>
<gene>
    <name evidence="7" type="ORF">AWU67_02860</name>
</gene>
<dbReference type="KEGG" id="mvd:AWU67_02860"/>
<reference evidence="8" key="2">
    <citation type="submission" date="2016-01" db="EMBL/GenBank/DDBJ databases">
        <title>First complete genome sequence of a species in the genus Microterricola, an extremophilic cold active enzyme producing strain ERGS5:02 isolated from Sikkim Himalaya.</title>
        <authorList>
            <person name="Kumar R."/>
            <person name="Singh D."/>
            <person name="Swarnkar M.K."/>
        </authorList>
    </citation>
    <scope>NUCLEOTIDE SEQUENCE [LARGE SCALE GENOMIC DNA]</scope>
    <source>
        <strain evidence="8">ERGS5:02</strain>
    </source>
</reference>
<dbReference type="PANTHER" id="PTHR22683">
    <property type="entry name" value="SPORULATION PROTEIN RELATED"/>
    <property type="match status" value="1"/>
</dbReference>
<dbReference type="Proteomes" id="UP000058305">
    <property type="component" value="Chromosome"/>
</dbReference>
<dbReference type="GO" id="GO:0005524">
    <property type="term" value="F:ATP binding"/>
    <property type="evidence" value="ECO:0007669"/>
    <property type="project" value="UniProtKB-UniRule"/>
</dbReference>
<dbReference type="SUPFAM" id="SSF52540">
    <property type="entry name" value="P-loop containing nucleoside triphosphate hydrolases"/>
    <property type="match status" value="1"/>
</dbReference>
<evidence type="ECO:0000256" key="2">
    <source>
        <dbReference type="ARBA" id="ARBA00022840"/>
    </source>
</evidence>
<feature type="domain" description="FtsK" evidence="6">
    <location>
        <begin position="407"/>
        <end position="592"/>
    </location>
</feature>
<dbReference type="Pfam" id="PF01580">
    <property type="entry name" value="FtsK_SpoIIIE"/>
    <property type="match status" value="1"/>
</dbReference>
<evidence type="ECO:0000259" key="6">
    <source>
        <dbReference type="PROSITE" id="PS50901"/>
    </source>
</evidence>
<feature type="binding site" evidence="3">
    <location>
        <begin position="425"/>
        <end position="432"/>
    </location>
    <ligand>
        <name>ATP</name>
        <dbReference type="ChEBI" id="CHEBI:30616"/>
    </ligand>
</feature>
<protein>
    <recommendedName>
        <fullName evidence="6">FtsK domain-containing protein</fullName>
    </recommendedName>
</protein>
<keyword evidence="2 3" id="KW-0067">ATP-binding</keyword>